<reference evidence="2 3" key="1">
    <citation type="submission" date="2014-06" db="EMBL/GenBank/DDBJ databases">
        <authorList>
            <person name="Swart Estienne"/>
        </authorList>
    </citation>
    <scope>NUCLEOTIDE SEQUENCE [LARGE SCALE GENOMIC DNA]</scope>
    <source>
        <strain evidence="2 3">130c</strain>
    </source>
</reference>
<accession>A0A077ZMY2</accession>
<keyword evidence="3" id="KW-1185">Reference proteome</keyword>
<feature type="coiled-coil region" evidence="1">
    <location>
        <begin position="294"/>
        <end position="325"/>
    </location>
</feature>
<protein>
    <submittedName>
        <fullName evidence="2">Uncharacterized protein</fullName>
    </submittedName>
</protein>
<name>A0A077ZMY2_STYLE</name>
<gene>
    <name evidence="2" type="primary">Contig2099.g2255</name>
    <name evidence="2" type="ORF">STYLEM_230</name>
</gene>
<sequence length="408" mass="47810">MISKLMLKHNPQIKETQDNNKSYLGQFLYESFDDISKNNELENATLFYNSKISTKVNKDFQESEQIIQIPKNVYVTTNERHRKLENIRQRLRKNHFDHQNFDPQIQTRDSQKYFEGVYKLNQTIDDEYHDSIPLIAENNAKYDTFEVENQSVFFNNGQRAQFCKEIPSNNINSSSIYGLGNDFNDSQNQMQTKNLSQQLFWQFKHNQQVPNLKDTPLEVKRSIIDLTQRQKSKFETLNKNSQMRQQLKEIEHLLDSGYEIIVQTKSKTDLLKQKEEMEKASQQLLIPMKKKLTQLKAEKRAQALKQKAKQLNSDIQSQIKTAADEAREVSVKMGNNFDGQTESLMTDQTMQNSNQQLQTVSFNVNLNIQNQEKLKTIEHASQSIILPMRRGCLDKEQHDKTNLLIIHN</sequence>
<dbReference type="InParanoid" id="A0A077ZMY2"/>
<proteinExistence type="predicted"/>
<dbReference type="AlphaFoldDB" id="A0A077ZMY2"/>
<evidence type="ECO:0000313" key="3">
    <source>
        <dbReference type="Proteomes" id="UP000039865"/>
    </source>
</evidence>
<keyword evidence="1" id="KW-0175">Coiled coil</keyword>
<dbReference type="Proteomes" id="UP000039865">
    <property type="component" value="Unassembled WGS sequence"/>
</dbReference>
<evidence type="ECO:0000256" key="1">
    <source>
        <dbReference type="SAM" id="Coils"/>
    </source>
</evidence>
<organism evidence="2 3">
    <name type="scientific">Stylonychia lemnae</name>
    <name type="common">Ciliate</name>
    <dbReference type="NCBI Taxonomy" id="5949"/>
    <lineage>
        <taxon>Eukaryota</taxon>
        <taxon>Sar</taxon>
        <taxon>Alveolata</taxon>
        <taxon>Ciliophora</taxon>
        <taxon>Intramacronucleata</taxon>
        <taxon>Spirotrichea</taxon>
        <taxon>Stichotrichia</taxon>
        <taxon>Sporadotrichida</taxon>
        <taxon>Oxytrichidae</taxon>
        <taxon>Stylonychinae</taxon>
        <taxon>Stylonychia</taxon>
    </lineage>
</organism>
<evidence type="ECO:0000313" key="2">
    <source>
        <dbReference type="EMBL" id="CDW71288.1"/>
    </source>
</evidence>
<dbReference type="EMBL" id="CCKQ01000228">
    <property type="protein sequence ID" value="CDW71288.1"/>
    <property type="molecule type" value="Genomic_DNA"/>
</dbReference>